<protein>
    <recommendedName>
        <fullName evidence="6">Serine protease</fullName>
    </recommendedName>
</protein>
<dbReference type="PANTHER" id="PTHR43019">
    <property type="entry name" value="SERINE ENDOPROTEASE DEGS"/>
    <property type="match status" value="1"/>
</dbReference>
<comment type="caution">
    <text evidence="4">The sequence shown here is derived from an EMBL/GenBank/DDBJ whole genome shotgun (WGS) entry which is preliminary data.</text>
</comment>
<dbReference type="GO" id="GO:0006508">
    <property type="term" value="P:proteolysis"/>
    <property type="evidence" value="ECO:0007669"/>
    <property type="project" value="InterPro"/>
</dbReference>
<dbReference type="GO" id="GO:0004252">
    <property type="term" value="F:serine-type endopeptidase activity"/>
    <property type="evidence" value="ECO:0007669"/>
    <property type="project" value="InterPro"/>
</dbReference>
<evidence type="ECO:0008006" key="6">
    <source>
        <dbReference type="Google" id="ProtNLM"/>
    </source>
</evidence>
<feature type="region of interest" description="Disordered" evidence="2">
    <location>
        <begin position="358"/>
        <end position="407"/>
    </location>
</feature>
<evidence type="ECO:0000313" key="4">
    <source>
        <dbReference type="EMBL" id="EKV32257.1"/>
    </source>
</evidence>
<keyword evidence="3" id="KW-1133">Transmembrane helix</keyword>
<feature type="coiled-coil region" evidence="1">
    <location>
        <begin position="67"/>
        <end position="94"/>
    </location>
</feature>
<feature type="compositionally biased region" description="Pro residues" evidence="2">
    <location>
        <begin position="362"/>
        <end position="372"/>
    </location>
</feature>
<proteinExistence type="predicted"/>
<dbReference type="InterPro" id="IPR009003">
    <property type="entry name" value="Peptidase_S1_PA"/>
</dbReference>
<evidence type="ECO:0000256" key="2">
    <source>
        <dbReference type="SAM" id="MobiDB-lite"/>
    </source>
</evidence>
<accession>K9H3W9</accession>
<keyword evidence="1" id="KW-0175">Coiled coil</keyword>
<dbReference type="InterPro" id="IPR043504">
    <property type="entry name" value="Peptidase_S1_PA_chymotrypsin"/>
</dbReference>
<dbReference type="PANTHER" id="PTHR43019:SF23">
    <property type="entry name" value="PROTEASE DO-LIKE 5, CHLOROPLASTIC"/>
    <property type="match status" value="1"/>
</dbReference>
<dbReference type="SUPFAM" id="SSF50494">
    <property type="entry name" value="Trypsin-like serine proteases"/>
    <property type="match status" value="1"/>
</dbReference>
<name>K9H3W9_9PROT</name>
<keyword evidence="3" id="KW-0812">Transmembrane</keyword>
<feature type="compositionally biased region" description="Low complexity" evidence="2">
    <location>
        <begin position="381"/>
        <end position="401"/>
    </location>
</feature>
<evidence type="ECO:0000256" key="3">
    <source>
        <dbReference type="SAM" id="Phobius"/>
    </source>
</evidence>
<dbReference type="eggNOG" id="COG0265">
    <property type="taxonomic scope" value="Bacteria"/>
</dbReference>
<dbReference type="Proteomes" id="UP000009881">
    <property type="component" value="Unassembled WGS sequence"/>
</dbReference>
<evidence type="ECO:0000256" key="1">
    <source>
        <dbReference type="SAM" id="Coils"/>
    </source>
</evidence>
<feature type="transmembrane region" description="Helical" evidence="3">
    <location>
        <begin position="31"/>
        <end position="56"/>
    </location>
</feature>
<dbReference type="RefSeq" id="WP_009538745.1">
    <property type="nucleotide sequence ID" value="NZ_ANHY01000003.1"/>
</dbReference>
<keyword evidence="5" id="KW-1185">Reference proteome</keyword>
<dbReference type="Pfam" id="PF13365">
    <property type="entry name" value="Trypsin_2"/>
    <property type="match status" value="1"/>
</dbReference>
<reference evidence="4 5" key="1">
    <citation type="journal article" date="2013" name="Genome Announc.">
        <title>Draft Genome Sequence of an Alphaproteobacterium, Caenispirillum salinarum AK4(T), Isolated from a Solar Saltern.</title>
        <authorList>
            <person name="Khatri I."/>
            <person name="Singh A."/>
            <person name="Korpole S."/>
            <person name="Pinnaka A.K."/>
            <person name="Subramanian S."/>
        </authorList>
    </citation>
    <scope>NUCLEOTIDE SEQUENCE [LARGE SCALE GENOMIC DNA]</scope>
    <source>
        <strain evidence="4 5">AK4</strain>
    </source>
</reference>
<dbReference type="PRINTS" id="PR00834">
    <property type="entry name" value="PROTEASES2C"/>
</dbReference>
<keyword evidence="3" id="KW-0472">Membrane</keyword>
<sequence length="407" mass="41557">MTTDDKQNQDTEGRDVIEEVTEEVVQVGRPWLGIAIACVVAAVLLVILAIPGILLFPRPPVSDDHLVAAQRDANDALEERLRELRMLAENAVCVEDGTLYGDSGNGLTLTPLDAALRPPAPRIESLPAPREAVPPGSPDGSLVGLMDRSTALVLAPSADGSGVGTGTGFFVAPGVLVTNRHVVEQGSGTALVINHEAGTAMEATVAAMTPNSDFGQPDFAILTVPAADSLPHLSIAQEVERMQPVIAAGFPGLVTETDESFRQLMSGDLSSAPEVSFTDGIVTARQGGAGVELILHSAAISPGNSGGPLIDMCGNVVGVNTFVRSEETFRRMNYALSHDVLAEFLAANGVAMRRPAEACQPPAAPAPAPSLPMPDGGAGGAAAPEAEAGAGADADADAAPAAPAPAE</sequence>
<dbReference type="STRING" id="1238182.C882_2334"/>
<gene>
    <name evidence="4" type="ORF">C882_2334</name>
</gene>
<dbReference type="OrthoDB" id="9766361at2"/>
<dbReference type="InterPro" id="IPR001940">
    <property type="entry name" value="Peptidase_S1C"/>
</dbReference>
<dbReference type="Gene3D" id="2.40.10.10">
    <property type="entry name" value="Trypsin-like serine proteases"/>
    <property type="match status" value="2"/>
</dbReference>
<evidence type="ECO:0000313" key="5">
    <source>
        <dbReference type="Proteomes" id="UP000009881"/>
    </source>
</evidence>
<dbReference type="EMBL" id="ANHY01000003">
    <property type="protein sequence ID" value="EKV32257.1"/>
    <property type="molecule type" value="Genomic_DNA"/>
</dbReference>
<dbReference type="AlphaFoldDB" id="K9H3W9"/>
<organism evidence="4 5">
    <name type="scientific">Caenispirillum salinarum AK4</name>
    <dbReference type="NCBI Taxonomy" id="1238182"/>
    <lineage>
        <taxon>Bacteria</taxon>
        <taxon>Pseudomonadati</taxon>
        <taxon>Pseudomonadota</taxon>
        <taxon>Alphaproteobacteria</taxon>
        <taxon>Rhodospirillales</taxon>
        <taxon>Novispirillaceae</taxon>
        <taxon>Caenispirillum</taxon>
    </lineage>
</organism>